<protein>
    <submittedName>
        <fullName evidence="1">Uncharacterized protein</fullName>
    </submittedName>
</protein>
<dbReference type="AlphaFoldDB" id="A0A183MS87"/>
<organism evidence="1 2">
    <name type="scientific">Schistosoma margrebowiei</name>
    <dbReference type="NCBI Taxonomy" id="48269"/>
    <lineage>
        <taxon>Eukaryota</taxon>
        <taxon>Metazoa</taxon>
        <taxon>Spiralia</taxon>
        <taxon>Lophotrochozoa</taxon>
        <taxon>Platyhelminthes</taxon>
        <taxon>Trematoda</taxon>
        <taxon>Digenea</taxon>
        <taxon>Strigeidida</taxon>
        <taxon>Schistosomatoidea</taxon>
        <taxon>Schistosomatidae</taxon>
        <taxon>Schistosoma</taxon>
    </lineage>
</organism>
<keyword evidence="2" id="KW-1185">Reference proteome</keyword>
<proteinExistence type="predicted"/>
<accession>A0A183MS87</accession>
<gene>
    <name evidence="1" type="ORF">SMRZ_LOCUS18912</name>
</gene>
<evidence type="ECO:0000313" key="1">
    <source>
        <dbReference type="EMBL" id="VDP29675.1"/>
    </source>
</evidence>
<dbReference type="Proteomes" id="UP000277204">
    <property type="component" value="Unassembled WGS sequence"/>
</dbReference>
<sequence length="119" mass="13637">MISKSNIKSHYSPELNDTQNHCEIKVSKQPTSYRISHVILLDIVCSDDSHISEEVSYKLQENNNPLFSNDIFNKFEENIPEVPNLDDVIPNVICSHNAFDSCRKLVQCKARARNELDFG</sequence>
<reference evidence="1 2" key="1">
    <citation type="submission" date="2018-11" db="EMBL/GenBank/DDBJ databases">
        <authorList>
            <consortium name="Pathogen Informatics"/>
        </authorList>
    </citation>
    <scope>NUCLEOTIDE SEQUENCE [LARGE SCALE GENOMIC DNA]</scope>
    <source>
        <strain evidence="1 2">Zambia</strain>
    </source>
</reference>
<evidence type="ECO:0000313" key="2">
    <source>
        <dbReference type="Proteomes" id="UP000277204"/>
    </source>
</evidence>
<name>A0A183MS87_9TREM</name>
<dbReference type="EMBL" id="UZAI01017798">
    <property type="protein sequence ID" value="VDP29675.1"/>
    <property type="molecule type" value="Genomic_DNA"/>
</dbReference>